<evidence type="ECO:0000313" key="2">
    <source>
        <dbReference type="Proteomes" id="UP000198706"/>
    </source>
</evidence>
<proteinExistence type="predicted"/>
<accession>A0A1G8T5H7</accession>
<dbReference type="AlphaFoldDB" id="A0A1G8T5H7"/>
<evidence type="ECO:0000313" key="1">
    <source>
        <dbReference type="EMBL" id="SDJ36235.1"/>
    </source>
</evidence>
<reference evidence="1 2" key="1">
    <citation type="submission" date="2016-10" db="EMBL/GenBank/DDBJ databases">
        <authorList>
            <person name="de Groot N.N."/>
        </authorList>
    </citation>
    <scope>NUCLEOTIDE SEQUENCE [LARGE SCALE GENOMIC DNA]</scope>
    <source>
        <strain evidence="1 2">JCM 21544</strain>
    </source>
</reference>
<protein>
    <submittedName>
        <fullName evidence="1">Uncharacterized protein</fullName>
    </submittedName>
</protein>
<dbReference type="RefSeq" id="WP_084333089.1">
    <property type="nucleotide sequence ID" value="NZ_FNFD01000001.1"/>
</dbReference>
<organism evidence="1 2">
    <name type="scientific">Pseudomonas indica</name>
    <dbReference type="NCBI Taxonomy" id="137658"/>
    <lineage>
        <taxon>Bacteria</taxon>
        <taxon>Pseudomonadati</taxon>
        <taxon>Pseudomonadota</taxon>
        <taxon>Gammaproteobacteria</taxon>
        <taxon>Pseudomonadales</taxon>
        <taxon>Pseudomonadaceae</taxon>
        <taxon>Pseudomonas</taxon>
    </lineage>
</organism>
<dbReference type="STRING" id="137658.SAMN05216186_101251"/>
<dbReference type="Proteomes" id="UP000198706">
    <property type="component" value="Unassembled WGS sequence"/>
</dbReference>
<keyword evidence="2" id="KW-1185">Reference proteome</keyword>
<dbReference type="EMBL" id="FNFD01000001">
    <property type="protein sequence ID" value="SDJ36235.1"/>
    <property type="molecule type" value="Genomic_DNA"/>
</dbReference>
<name>A0A1G8T5H7_9PSED</name>
<gene>
    <name evidence="1" type="ORF">SAMN05216186_101251</name>
</gene>
<sequence>MPAHASANPLHLVPSVPLDHRADAWNGAAIRLIDAHFHIQADAEPDVLCRLLGFFAQQQLTPSDVSAHREDDDRFALTIRHPSLCARRAEVIAQKMRSLVSVFAVELREATALAPRIEAQA</sequence>